<evidence type="ECO:0000313" key="3">
    <source>
        <dbReference type="Proteomes" id="UP001221757"/>
    </source>
</evidence>
<accession>A0AAD7DND1</accession>
<dbReference type="Proteomes" id="UP001221757">
    <property type="component" value="Unassembled WGS sequence"/>
</dbReference>
<dbReference type="EMBL" id="JARKIE010000039">
    <property type="protein sequence ID" value="KAJ7695224.1"/>
    <property type="molecule type" value="Genomic_DNA"/>
</dbReference>
<comment type="caution">
    <text evidence="2">The sequence shown here is derived from an EMBL/GenBank/DDBJ whole genome shotgun (WGS) entry which is preliminary data.</text>
</comment>
<keyword evidence="3" id="KW-1185">Reference proteome</keyword>
<evidence type="ECO:0000256" key="1">
    <source>
        <dbReference type="SAM" id="MobiDB-lite"/>
    </source>
</evidence>
<proteinExistence type="predicted"/>
<sequence length="133" mass="14184">MTSNFRARITGYSSSPLPAPTSPLPSPLPLSSATCLPCAHQFPATPAHASFPDSFPAAFPAASLACRLPSMSLEHRPTVKHPLGCHQARTNSRNSSSPVSALGSRFLPRFLPRRLPAVSPEPRPAVKLPLTRL</sequence>
<reference evidence="2" key="1">
    <citation type="submission" date="2023-03" db="EMBL/GenBank/DDBJ databases">
        <title>Massive genome expansion in bonnet fungi (Mycena s.s.) driven by repeated elements and novel gene families across ecological guilds.</title>
        <authorList>
            <consortium name="Lawrence Berkeley National Laboratory"/>
            <person name="Harder C.B."/>
            <person name="Miyauchi S."/>
            <person name="Viragh M."/>
            <person name="Kuo A."/>
            <person name="Thoen E."/>
            <person name="Andreopoulos B."/>
            <person name="Lu D."/>
            <person name="Skrede I."/>
            <person name="Drula E."/>
            <person name="Henrissat B."/>
            <person name="Morin E."/>
            <person name="Kohler A."/>
            <person name="Barry K."/>
            <person name="LaButti K."/>
            <person name="Morin E."/>
            <person name="Salamov A."/>
            <person name="Lipzen A."/>
            <person name="Mereny Z."/>
            <person name="Hegedus B."/>
            <person name="Baldrian P."/>
            <person name="Stursova M."/>
            <person name="Weitz H."/>
            <person name="Taylor A."/>
            <person name="Grigoriev I.V."/>
            <person name="Nagy L.G."/>
            <person name="Martin F."/>
            <person name="Kauserud H."/>
        </authorList>
    </citation>
    <scope>NUCLEOTIDE SEQUENCE</scope>
    <source>
        <strain evidence="2">CBHHK067</strain>
    </source>
</reference>
<gene>
    <name evidence="2" type="ORF">B0H17DRAFT_1198913</name>
</gene>
<feature type="region of interest" description="Disordered" evidence="1">
    <location>
        <begin position="1"/>
        <end position="25"/>
    </location>
</feature>
<name>A0AAD7DND1_MYCRO</name>
<protein>
    <submittedName>
        <fullName evidence="2">Uncharacterized protein</fullName>
    </submittedName>
</protein>
<evidence type="ECO:0000313" key="2">
    <source>
        <dbReference type="EMBL" id="KAJ7695224.1"/>
    </source>
</evidence>
<dbReference type="AlphaFoldDB" id="A0AAD7DND1"/>
<organism evidence="2 3">
    <name type="scientific">Mycena rosella</name>
    <name type="common">Pink bonnet</name>
    <name type="synonym">Agaricus rosellus</name>
    <dbReference type="NCBI Taxonomy" id="1033263"/>
    <lineage>
        <taxon>Eukaryota</taxon>
        <taxon>Fungi</taxon>
        <taxon>Dikarya</taxon>
        <taxon>Basidiomycota</taxon>
        <taxon>Agaricomycotina</taxon>
        <taxon>Agaricomycetes</taxon>
        <taxon>Agaricomycetidae</taxon>
        <taxon>Agaricales</taxon>
        <taxon>Marasmiineae</taxon>
        <taxon>Mycenaceae</taxon>
        <taxon>Mycena</taxon>
    </lineage>
</organism>